<comment type="caution">
    <text evidence="2">The sequence shown here is derived from an EMBL/GenBank/DDBJ whole genome shotgun (WGS) entry which is preliminary data.</text>
</comment>
<accession>A0A2I2GNY6</accession>
<dbReference type="VEuPathDB" id="FungiDB:P170DRAFT_421273"/>
<dbReference type="GeneID" id="36555047"/>
<feature type="compositionally biased region" description="Basic residues" evidence="1">
    <location>
        <begin position="96"/>
        <end position="107"/>
    </location>
</feature>
<protein>
    <recommendedName>
        <fullName evidence="4">Histone h1.3</fullName>
    </recommendedName>
</protein>
<evidence type="ECO:0000256" key="1">
    <source>
        <dbReference type="SAM" id="MobiDB-lite"/>
    </source>
</evidence>
<feature type="region of interest" description="Disordered" evidence="1">
    <location>
        <begin position="73"/>
        <end position="171"/>
    </location>
</feature>
<dbReference type="RefSeq" id="XP_024709889.1">
    <property type="nucleotide sequence ID" value="XM_024847348.1"/>
</dbReference>
<dbReference type="Proteomes" id="UP000234275">
    <property type="component" value="Unassembled WGS sequence"/>
</dbReference>
<proteinExistence type="predicted"/>
<gene>
    <name evidence="2" type="ORF">P170DRAFT_421273</name>
</gene>
<name>A0A2I2GNY6_9EURO</name>
<evidence type="ECO:0000313" key="3">
    <source>
        <dbReference type="Proteomes" id="UP000234275"/>
    </source>
</evidence>
<reference evidence="2 3" key="1">
    <citation type="submission" date="2016-12" db="EMBL/GenBank/DDBJ databases">
        <title>The genomes of Aspergillus section Nigri reveals drivers in fungal speciation.</title>
        <authorList>
            <consortium name="DOE Joint Genome Institute"/>
            <person name="Vesth T.C."/>
            <person name="Nybo J."/>
            <person name="Theobald S."/>
            <person name="Brandl J."/>
            <person name="Frisvad J.C."/>
            <person name="Nielsen K.F."/>
            <person name="Lyhne E.K."/>
            <person name="Kogle M.E."/>
            <person name="Kuo A."/>
            <person name="Riley R."/>
            <person name="Clum A."/>
            <person name="Nolan M."/>
            <person name="Lipzen A."/>
            <person name="Salamov A."/>
            <person name="Henrissat B."/>
            <person name="Wiebenga A."/>
            <person name="De Vries R.P."/>
            <person name="Grigoriev I.V."/>
            <person name="Mortensen U.H."/>
            <person name="Andersen M.R."/>
            <person name="Baker S.E."/>
        </authorList>
    </citation>
    <scope>NUCLEOTIDE SEQUENCE [LARGE SCALE GENOMIC DNA]</scope>
    <source>
        <strain evidence="2 3">IBT 23096</strain>
    </source>
</reference>
<feature type="compositionally biased region" description="Basic residues" evidence="1">
    <location>
        <begin position="124"/>
        <end position="133"/>
    </location>
</feature>
<feature type="compositionally biased region" description="Low complexity" evidence="1">
    <location>
        <begin position="109"/>
        <end position="122"/>
    </location>
</feature>
<evidence type="ECO:0000313" key="2">
    <source>
        <dbReference type="EMBL" id="PLB54587.1"/>
    </source>
</evidence>
<dbReference type="EMBL" id="MSFO01000001">
    <property type="protein sequence ID" value="PLB54587.1"/>
    <property type="molecule type" value="Genomic_DNA"/>
</dbReference>
<sequence length="214" mass="22624">MSAAAKLKPDGLLGLSMAEARALLVGIACEEGGKVDMEKLASKYPYKNSASASTSYRNAKRKLVEYANTLGDGAASASSAASPGGATISTSATSTPKKRTPAQRKKATSTDSDVAADDATGSPKPKRQRKTPVKKSTDTDAKVKKPVEDDDDAAIDGLLNPEYLNDDNQTVNVKMEESYVPMKHDEEELGSIDLDAELDAMETPKSVKPEDVEA</sequence>
<keyword evidence="3" id="KW-1185">Reference proteome</keyword>
<organism evidence="2 3">
    <name type="scientific">Aspergillus steynii IBT 23096</name>
    <dbReference type="NCBI Taxonomy" id="1392250"/>
    <lineage>
        <taxon>Eukaryota</taxon>
        <taxon>Fungi</taxon>
        <taxon>Dikarya</taxon>
        <taxon>Ascomycota</taxon>
        <taxon>Pezizomycotina</taxon>
        <taxon>Eurotiomycetes</taxon>
        <taxon>Eurotiomycetidae</taxon>
        <taxon>Eurotiales</taxon>
        <taxon>Aspergillaceae</taxon>
        <taxon>Aspergillus</taxon>
        <taxon>Aspergillus subgen. Circumdati</taxon>
    </lineage>
</organism>
<feature type="compositionally biased region" description="Basic and acidic residues" evidence="1">
    <location>
        <begin position="135"/>
        <end position="147"/>
    </location>
</feature>
<dbReference type="AlphaFoldDB" id="A0A2I2GNY6"/>
<dbReference type="STRING" id="1392250.A0A2I2GNY6"/>
<dbReference type="OrthoDB" id="5403747at2759"/>
<feature type="compositionally biased region" description="Low complexity" evidence="1">
    <location>
        <begin position="73"/>
        <end position="95"/>
    </location>
</feature>
<evidence type="ECO:0008006" key="4">
    <source>
        <dbReference type="Google" id="ProtNLM"/>
    </source>
</evidence>